<evidence type="ECO:0000256" key="1">
    <source>
        <dbReference type="SAM" id="MobiDB-lite"/>
    </source>
</evidence>
<dbReference type="AlphaFoldDB" id="D5E3W2"/>
<dbReference type="Proteomes" id="UP000000935">
    <property type="component" value="Plasmid pBM600"/>
</dbReference>
<dbReference type="HOGENOM" id="CLU_3340177_0_0_9"/>
<reference evidence="2 3" key="1">
    <citation type="journal article" date="2011" name="J. Bacteriol.">
        <title>Genome sequences of the biotechnologically important Bacillus megaterium strains QM B1551 and DSM319.</title>
        <authorList>
            <person name="Eppinger M."/>
            <person name="Bunk B."/>
            <person name="Johns M.A."/>
            <person name="Edirisinghe J.N."/>
            <person name="Kutumbaka K.K."/>
            <person name="Koenig S.S."/>
            <person name="Huot Creasy H."/>
            <person name="Rosovitz M.J."/>
            <person name="Riley D.R."/>
            <person name="Daugherty S."/>
            <person name="Martin M."/>
            <person name="Elbourne L.D."/>
            <person name="Paulsen I."/>
            <person name="Biedendieck R."/>
            <person name="Braun C."/>
            <person name="Grayburn S."/>
            <person name="Dhingra S."/>
            <person name="Lukyanchuk V."/>
            <person name="Ball B."/>
            <person name="Ul-Qamar R."/>
            <person name="Seibel J."/>
            <person name="Bremer E."/>
            <person name="Jahn D."/>
            <person name="Ravel J."/>
            <person name="Vary P.S."/>
        </authorList>
    </citation>
    <scope>NUCLEOTIDE SEQUENCE [LARGE SCALE GENOMIC DNA]</scope>
    <source>
        <strain evidence="3">ATCC 12872 / QMB1551</strain>
        <plasmid evidence="2">pBM600</plasmid>
    </source>
</reference>
<feature type="compositionally biased region" description="Basic residues" evidence="1">
    <location>
        <begin position="1"/>
        <end position="19"/>
    </location>
</feature>
<protein>
    <submittedName>
        <fullName evidence="2">Uncharacterized protein</fullName>
    </submittedName>
</protein>
<dbReference type="EMBL" id="CP001989">
    <property type="protein sequence ID" value="ADE72487.1"/>
    <property type="molecule type" value="Genomic_DNA"/>
</dbReference>
<accession>D5E3W2</accession>
<evidence type="ECO:0000313" key="2">
    <source>
        <dbReference type="EMBL" id="ADE72487.1"/>
    </source>
</evidence>
<organism evidence="2 3">
    <name type="scientific">Priestia megaterium (strain ATCC 12872 / QMB1551)</name>
    <name type="common">Bacillus megaterium</name>
    <dbReference type="NCBI Taxonomy" id="545693"/>
    <lineage>
        <taxon>Bacteria</taxon>
        <taxon>Bacillati</taxon>
        <taxon>Bacillota</taxon>
        <taxon>Bacilli</taxon>
        <taxon>Bacillales</taxon>
        <taxon>Bacillaceae</taxon>
        <taxon>Priestia</taxon>
    </lineage>
</organism>
<gene>
    <name evidence="2" type="ordered locus">BMQ_pBM60055</name>
</gene>
<dbReference type="KEGG" id="bmq:BMQ_pBM60055"/>
<feature type="region of interest" description="Disordered" evidence="1">
    <location>
        <begin position="1"/>
        <end position="37"/>
    </location>
</feature>
<keyword evidence="3" id="KW-1185">Reference proteome</keyword>
<sequence>MSKSNFRKTCKENKKRKVNKERALPLDRKHPMSKLKY</sequence>
<geneLocation type="plasmid" evidence="2 3">
    <name>pBM600</name>
</geneLocation>
<name>D5E3W2_PRIM1</name>
<evidence type="ECO:0000313" key="3">
    <source>
        <dbReference type="Proteomes" id="UP000000935"/>
    </source>
</evidence>
<keyword evidence="2" id="KW-0614">Plasmid</keyword>
<feature type="compositionally biased region" description="Basic and acidic residues" evidence="1">
    <location>
        <begin position="20"/>
        <end position="30"/>
    </location>
</feature>
<proteinExistence type="predicted"/>